<dbReference type="eggNOG" id="COG2226">
    <property type="taxonomic scope" value="Bacteria"/>
</dbReference>
<keyword evidence="3" id="KW-1185">Reference proteome</keyword>
<proteinExistence type="predicted"/>
<evidence type="ECO:0000259" key="1">
    <source>
        <dbReference type="Pfam" id="PF13649"/>
    </source>
</evidence>
<feature type="domain" description="Methyltransferase" evidence="1">
    <location>
        <begin position="188"/>
        <end position="286"/>
    </location>
</feature>
<dbReference type="SUPFAM" id="SSF53335">
    <property type="entry name" value="S-adenosyl-L-methionine-dependent methyltransferases"/>
    <property type="match status" value="1"/>
</dbReference>
<dbReference type="CDD" id="cd02440">
    <property type="entry name" value="AdoMet_MTases"/>
    <property type="match status" value="1"/>
</dbReference>
<dbReference type="PANTHER" id="PTHR43591">
    <property type="entry name" value="METHYLTRANSFERASE"/>
    <property type="match status" value="1"/>
</dbReference>
<evidence type="ECO:0000313" key="3">
    <source>
        <dbReference type="Proteomes" id="UP000001420"/>
    </source>
</evidence>
<gene>
    <name evidence="2" type="ordered locus">Pro_1040</name>
</gene>
<dbReference type="RefSeq" id="WP_011125192.1">
    <property type="nucleotide sequence ID" value="NC_005042.1"/>
</dbReference>
<dbReference type="STRING" id="167539.Pro_1040"/>
<dbReference type="Gene3D" id="3.40.50.150">
    <property type="entry name" value="Vaccinia Virus protein VP39"/>
    <property type="match status" value="1"/>
</dbReference>
<name>Q7VBQ2_PROMA</name>
<accession>Q7VBQ2</accession>
<dbReference type="InterPro" id="IPR029063">
    <property type="entry name" value="SAM-dependent_MTases_sf"/>
</dbReference>
<dbReference type="EnsemblBacteria" id="AAQ00085">
    <property type="protein sequence ID" value="AAQ00085"/>
    <property type="gene ID" value="Pro_1040"/>
</dbReference>
<dbReference type="EMBL" id="AE017126">
    <property type="protein sequence ID" value="AAQ00085.1"/>
    <property type="molecule type" value="Genomic_DNA"/>
</dbReference>
<dbReference type="PATRIC" id="fig|167539.5.peg.1090"/>
<dbReference type="PANTHER" id="PTHR43591:SF110">
    <property type="entry name" value="RHODANESE DOMAIN-CONTAINING PROTEIN"/>
    <property type="match status" value="1"/>
</dbReference>
<sequence>MAQPSLTRIAYQTLQQGKGLVGLAHKGISTKLMELLIPEAIPETSPITTDLLLELRDSAKSLEEIDWLEAERGLYPKNLLFDVPWIEWFFKYPLVWLDMPSTWKRRKKKHFQDLPKTINKENYPDYYLQNFHHQTDGYLSDHSAELYDMQVEILFNGTADAMRRRVISPLKEGLELGFSSNNFANYKVLDIATGTGRTLKQIRSAIPEIELVGLDLSTSYLKQASKYLNNYQKSELVQLVKGNAERMPLLDNSFHAITCVFLFHELPSKARQNVLKECFRVLKPNGSLILADSIQINDSPQFTQVMENFYRIFHEPYYRNYIKDDINLRLTDSGFVSIKANSFFMTRIWSATKPS</sequence>
<keyword evidence="2" id="KW-0808">Transferase</keyword>
<dbReference type="GO" id="GO:0032259">
    <property type="term" value="P:methylation"/>
    <property type="evidence" value="ECO:0007669"/>
    <property type="project" value="UniProtKB-KW"/>
</dbReference>
<dbReference type="Pfam" id="PF13649">
    <property type="entry name" value="Methyltransf_25"/>
    <property type="match status" value="1"/>
</dbReference>
<dbReference type="AlphaFoldDB" id="Q7VBQ2"/>
<dbReference type="HOGENOM" id="CLU_037171_0_0_3"/>
<dbReference type="KEGG" id="pma:Pro_1040"/>
<evidence type="ECO:0000313" key="2">
    <source>
        <dbReference type="EMBL" id="AAQ00085.1"/>
    </source>
</evidence>
<protein>
    <submittedName>
        <fullName evidence="2">SAM-dependent methyltransferase</fullName>
    </submittedName>
</protein>
<organism evidence="2 3">
    <name type="scientific">Prochlorococcus marinus (strain SARG / CCMP1375 / SS120)</name>
    <dbReference type="NCBI Taxonomy" id="167539"/>
    <lineage>
        <taxon>Bacteria</taxon>
        <taxon>Bacillati</taxon>
        <taxon>Cyanobacteriota</taxon>
        <taxon>Cyanophyceae</taxon>
        <taxon>Synechococcales</taxon>
        <taxon>Prochlorococcaceae</taxon>
        <taxon>Prochlorococcus</taxon>
    </lineage>
</organism>
<dbReference type="InterPro" id="IPR041698">
    <property type="entry name" value="Methyltransf_25"/>
</dbReference>
<reference evidence="2 3" key="1">
    <citation type="journal article" date="2003" name="Proc. Natl. Acad. Sci. U.S.A.">
        <title>Genome sequence of the cyanobacterium Prochlorococcus marinus SS120, a nearly minimal oxyphototrophic genome.</title>
        <authorList>
            <person name="Dufresne A."/>
            <person name="Salanoubat M."/>
            <person name="Partensky F."/>
            <person name="Artiguenave F."/>
            <person name="Axmann I.M."/>
            <person name="Barbe V."/>
            <person name="Duprat S."/>
            <person name="Galperin M.Y."/>
            <person name="Koonin E.V."/>
            <person name="Le Gall F."/>
            <person name="Makarova K.S."/>
            <person name="Ostrowski M."/>
            <person name="Oztas S."/>
            <person name="Robert C."/>
            <person name="Rogozin I.B."/>
            <person name="Scanlan D.J."/>
            <person name="Tandeau de Marsac N."/>
            <person name="Weissenbach J."/>
            <person name="Wincker P."/>
            <person name="Wolf Y.I."/>
            <person name="Hess W.R."/>
        </authorList>
    </citation>
    <scope>NUCLEOTIDE SEQUENCE [LARGE SCALE GENOMIC DNA]</scope>
    <source>
        <strain evidence="3">SARG / CCMP1375 / SS120</strain>
    </source>
</reference>
<dbReference type="Proteomes" id="UP000001420">
    <property type="component" value="Chromosome"/>
</dbReference>
<keyword evidence="2" id="KW-0489">Methyltransferase</keyword>
<dbReference type="OrthoDB" id="9765084at2"/>
<dbReference type="GO" id="GO:0008168">
    <property type="term" value="F:methyltransferase activity"/>
    <property type="evidence" value="ECO:0007669"/>
    <property type="project" value="UniProtKB-KW"/>
</dbReference>